<sequence length="492" mass="57356">MLRFIKSNWQIILILIVGLMLRLYKYDQLFMYNHDNDLASWIIKDIVVDKHFRLIGQETSTQGIFIGGLFYYLQIPFYLLTRMDPIGATLLGGVLGLFYILGVYYISLKVFGKRVALFAAAIYAMSFVFVFNDREIVPTQPVIFWSFAFFWGLTEILKGHFRKGLVICAVLISLIWHLNFALVLPVPLMFAAVLFSAKKLKISDMLLPFAILVILSSQLLLFEYRHSFIQTKALFSSLTTDQQDILSGWDKIVRIFHLVSKNYYSVVLPSLSFPKFEQVMFFFIAIFVYLLTNLKKYRKIFTIIFLWFVIYFLFFSFYSKRVSEYYLSGIQFIPVILLSLVFERITLKKKYRNFGYLIFSVLIILNLHRFFTVPINKSGYLERKAVVAEIKRDAKERGYPCVSVSYITNPGYELGYRYLFWLEDMHVNKPNSNSPVYTIVFPLNEKLFPVNATFGALGLIYPEHSRYNKEAVMESCSGENSNLTDPMFGFTK</sequence>
<feature type="transmembrane region" description="Helical" evidence="8">
    <location>
        <begin position="6"/>
        <end position="24"/>
    </location>
</feature>
<feature type="transmembrane region" description="Helical" evidence="8">
    <location>
        <begin position="165"/>
        <end position="193"/>
    </location>
</feature>
<comment type="caution">
    <text evidence="9">The sequence shown here is derived from an EMBL/GenBank/DDBJ whole genome shotgun (WGS) entry which is preliminary data.</text>
</comment>
<dbReference type="GO" id="GO:0016763">
    <property type="term" value="F:pentosyltransferase activity"/>
    <property type="evidence" value="ECO:0007669"/>
    <property type="project" value="TreeGrafter"/>
</dbReference>
<evidence type="ECO:0000256" key="2">
    <source>
        <dbReference type="ARBA" id="ARBA00022475"/>
    </source>
</evidence>
<name>A0A0G0I477_9BACT</name>
<evidence type="ECO:0000256" key="4">
    <source>
        <dbReference type="ARBA" id="ARBA00022679"/>
    </source>
</evidence>
<accession>A0A0G0I477</accession>
<reference evidence="9 10" key="1">
    <citation type="journal article" date="2015" name="Nature">
        <title>rRNA introns, odd ribosomes, and small enigmatic genomes across a large radiation of phyla.</title>
        <authorList>
            <person name="Brown C.T."/>
            <person name="Hug L.A."/>
            <person name="Thomas B.C."/>
            <person name="Sharon I."/>
            <person name="Castelle C.J."/>
            <person name="Singh A."/>
            <person name="Wilkins M.J."/>
            <person name="Williams K.H."/>
            <person name="Banfield J.F."/>
        </authorList>
    </citation>
    <scope>NUCLEOTIDE SEQUENCE [LARGE SCALE GENOMIC DNA]</scope>
</reference>
<feature type="transmembrane region" description="Helical" evidence="8">
    <location>
        <begin position="325"/>
        <end position="342"/>
    </location>
</feature>
<dbReference type="AlphaFoldDB" id="A0A0G0I477"/>
<keyword evidence="7 8" id="KW-0472">Membrane</keyword>
<protein>
    <submittedName>
        <fullName evidence="9">PMT family glycosyltransferase, 4-amino-4-deoxy-L-arabinose transferase</fullName>
    </submittedName>
</protein>
<feature type="transmembrane region" description="Helical" evidence="8">
    <location>
        <begin position="115"/>
        <end position="131"/>
    </location>
</feature>
<dbReference type="GO" id="GO:0009103">
    <property type="term" value="P:lipopolysaccharide biosynthetic process"/>
    <property type="evidence" value="ECO:0007669"/>
    <property type="project" value="UniProtKB-ARBA"/>
</dbReference>
<feature type="transmembrane region" description="Helical" evidence="8">
    <location>
        <begin position="205"/>
        <end position="222"/>
    </location>
</feature>
<evidence type="ECO:0000256" key="3">
    <source>
        <dbReference type="ARBA" id="ARBA00022676"/>
    </source>
</evidence>
<gene>
    <name evidence="9" type="ORF">US67_C0009G0006</name>
</gene>
<keyword evidence="4 9" id="KW-0808">Transferase</keyword>
<comment type="subcellular location">
    <subcellularLocation>
        <location evidence="1">Cell membrane</location>
        <topology evidence="1">Multi-pass membrane protein</topology>
    </subcellularLocation>
</comment>
<dbReference type="Proteomes" id="UP000034366">
    <property type="component" value="Unassembled WGS sequence"/>
</dbReference>
<evidence type="ECO:0000256" key="8">
    <source>
        <dbReference type="SAM" id="Phobius"/>
    </source>
</evidence>
<evidence type="ECO:0000313" key="10">
    <source>
        <dbReference type="Proteomes" id="UP000034366"/>
    </source>
</evidence>
<keyword evidence="3" id="KW-0328">Glycosyltransferase</keyword>
<evidence type="ECO:0000256" key="5">
    <source>
        <dbReference type="ARBA" id="ARBA00022692"/>
    </source>
</evidence>
<feature type="transmembrane region" description="Helical" evidence="8">
    <location>
        <begin position="354"/>
        <end position="371"/>
    </location>
</feature>
<dbReference type="InterPro" id="IPR050297">
    <property type="entry name" value="LipidA_mod_glycosyltrf_83"/>
</dbReference>
<keyword evidence="2" id="KW-1003">Cell membrane</keyword>
<evidence type="ECO:0000313" key="9">
    <source>
        <dbReference type="EMBL" id="KKQ50103.1"/>
    </source>
</evidence>
<evidence type="ECO:0000256" key="1">
    <source>
        <dbReference type="ARBA" id="ARBA00004651"/>
    </source>
</evidence>
<proteinExistence type="predicted"/>
<dbReference type="PANTHER" id="PTHR33908:SF11">
    <property type="entry name" value="MEMBRANE PROTEIN"/>
    <property type="match status" value="1"/>
</dbReference>
<evidence type="ECO:0000256" key="6">
    <source>
        <dbReference type="ARBA" id="ARBA00022989"/>
    </source>
</evidence>
<keyword evidence="5 8" id="KW-0812">Transmembrane</keyword>
<dbReference type="GO" id="GO:0005886">
    <property type="term" value="C:plasma membrane"/>
    <property type="evidence" value="ECO:0007669"/>
    <property type="project" value="UniProtKB-SubCell"/>
</dbReference>
<feature type="transmembrane region" description="Helical" evidence="8">
    <location>
        <begin position="86"/>
        <end position="108"/>
    </location>
</feature>
<organism evidence="9 10">
    <name type="scientific">Candidatus Woesebacteria bacterium GW2011_GWD1_38_10</name>
    <dbReference type="NCBI Taxonomy" id="1618592"/>
    <lineage>
        <taxon>Bacteria</taxon>
        <taxon>Candidatus Woeseibacteriota</taxon>
    </lineage>
</organism>
<dbReference type="PANTHER" id="PTHR33908">
    <property type="entry name" value="MANNOSYLTRANSFERASE YKCB-RELATED"/>
    <property type="match status" value="1"/>
</dbReference>
<feature type="transmembrane region" description="Helical" evidence="8">
    <location>
        <begin position="301"/>
        <end position="319"/>
    </location>
</feature>
<feature type="transmembrane region" description="Helical" evidence="8">
    <location>
        <begin position="137"/>
        <end position="153"/>
    </location>
</feature>
<dbReference type="EMBL" id="LBTW01000009">
    <property type="protein sequence ID" value="KKQ50103.1"/>
    <property type="molecule type" value="Genomic_DNA"/>
</dbReference>
<keyword evidence="6 8" id="KW-1133">Transmembrane helix</keyword>
<evidence type="ECO:0000256" key="7">
    <source>
        <dbReference type="ARBA" id="ARBA00023136"/>
    </source>
</evidence>